<dbReference type="SUPFAM" id="SSF46565">
    <property type="entry name" value="Chaperone J-domain"/>
    <property type="match status" value="1"/>
</dbReference>
<keyword evidence="1" id="KW-0472">Membrane</keyword>
<proteinExistence type="predicted"/>
<dbReference type="AlphaFoldDB" id="A0A5C6CQ45"/>
<dbReference type="Gene3D" id="1.10.287.110">
    <property type="entry name" value="DnaJ domain"/>
    <property type="match status" value="1"/>
</dbReference>
<evidence type="ECO:0000313" key="3">
    <source>
        <dbReference type="Proteomes" id="UP000318437"/>
    </source>
</evidence>
<evidence type="ECO:0008006" key="4">
    <source>
        <dbReference type="Google" id="ProtNLM"/>
    </source>
</evidence>
<protein>
    <recommendedName>
        <fullName evidence="4">J domain-containing protein</fullName>
    </recommendedName>
</protein>
<name>A0A5C6CQ45_9BACT</name>
<dbReference type="Proteomes" id="UP000318437">
    <property type="component" value="Unassembled WGS sequence"/>
</dbReference>
<accession>A0A5C6CQ45</accession>
<gene>
    <name evidence="2" type="ORF">Pla144_29490</name>
</gene>
<organism evidence="2 3">
    <name type="scientific">Bythopirellula polymerisocia</name>
    <dbReference type="NCBI Taxonomy" id="2528003"/>
    <lineage>
        <taxon>Bacteria</taxon>
        <taxon>Pseudomonadati</taxon>
        <taxon>Planctomycetota</taxon>
        <taxon>Planctomycetia</taxon>
        <taxon>Pirellulales</taxon>
        <taxon>Lacipirellulaceae</taxon>
        <taxon>Bythopirellula</taxon>
    </lineage>
</organism>
<keyword evidence="3" id="KW-1185">Reference proteome</keyword>
<comment type="caution">
    <text evidence="2">The sequence shown here is derived from an EMBL/GenBank/DDBJ whole genome shotgun (WGS) entry which is preliminary data.</text>
</comment>
<reference evidence="2 3" key="1">
    <citation type="submission" date="2019-02" db="EMBL/GenBank/DDBJ databases">
        <title>Deep-cultivation of Planctomycetes and their phenomic and genomic characterization uncovers novel biology.</title>
        <authorList>
            <person name="Wiegand S."/>
            <person name="Jogler M."/>
            <person name="Boedeker C."/>
            <person name="Pinto D."/>
            <person name="Vollmers J."/>
            <person name="Rivas-Marin E."/>
            <person name="Kohn T."/>
            <person name="Peeters S.H."/>
            <person name="Heuer A."/>
            <person name="Rast P."/>
            <person name="Oberbeckmann S."/>
            <person name="Bunk B."/>
            <person name="Jeske O."/>
            <person name="Meyerdierks A."/>
            <person name="Storesund J.E."/>
            <person name="Kallscheuer N."/>
            <person name="Luecker S."/>
            <person name="Lage O.M."/>
            <person name="Pohl T."/>
            <person name="Merkel B.J."/>
            <person name="Hornburger P."/>
            <person name="Mueller R.-W."/>
            <person name="Bruemmer F."/>
            <person name="Labrenz M."/>
            <person name="Spormann A.M."/>
            <person name="Op Den Camp H."/>
            <person name="Overmann J."/>
            <person name="Amann R."/>
            <person name="Jetten M.S.M."/>
            <person name="Mascher T."/>
            <person name="Medema M.H."/>
            <person name="Devos D.P."/>
            <person name="Kaster A.-K."/>
            <person name="Ovreas L."/>
            <person name="Rohde M."/>
            <person name="Galperin M.Y."/>
            <person name="Jogler C."/>
        </authorList>
    </citation>
    <scope>NUCLEOTIDE SEQUENCE [LARGE SCALE GENOMIC DNA]</scope>
    <source>
        <strain evidence="2 3">Pla144</strain>
    </source>
</reference>
<evidence type="ECO:0000256" key="1">
    <source>
        <dbReference type="SAM" id="Phobius"/>
    </source>
</evidence>
<feature type="transmembrane region" description="Helical" evidence="1">
    <location>
        <begin position="20"/>
        <end position="42"/>
    </location>
</feature>
<keyword evidence="1" id="KW-1133">Transmembrane helix</keyword>
<dbReference type="EMBL" id="SJPS01000004">
    <property type="protein sequence ID" value="TWU25737.1"/>
    <property type="molecule type" value="Genomic_DNA"/>
</dbReference>
<feature type="transmembrane region" description="Helical" evidence="1">
    <location>
        <begin position="54"/>
        <end position="72"/>
    </location>
</feature>
<sequence length="140" mass="15842">MHLLFAASARKNWPDDIDLLITASYLIVILGIPLLGYVVMFLDFRRYLRSLRRALVIATNVMTAPAIPYWALLERPACLRALDLKMPCTEAEVLAAYREKAKTLHPDRGGDLQKFLRLQKNFDKALSLVRGDDTSPVQVS</sequence>
<dbReference type="InterPro" id="IPR036869">
    <property type="entry name" value="J_dom_sf"/>
</dbReference>
<keyword evidence="1" id="KW-0812">Transmembrane</keyword>
<evidence type="ECO:0000313" key="2">
    <source>
        <dbReference type="EMBL" id="TWU25737.1"/>
    </source>
</evidence>